<protein>
    <submittedName>
        <fullName evidence="1">Uncharacterized protein</fullName>
    </submittedName>
</protein>
<dbReference type="EMBL" id="CM004397">
    <property type="protein sequence ID" value="KAG8644354.1"/>
    <property type="molecule type" value="Genomic_DNA"/>
</dbReference>
<evidence type="ECO:0000313" key="2">
    <source>
        <dbReference type="Proteomes" id="UP000091857"/>
    </source>
</evidence>
<gene>
    <name evidence="1" type="ORF">MANES_11G121400v8</name>
</gene>
<proteinExistence type="predicted"/>
<accession>A0ACB7GX85</accession>
<keyword evidence="2" id="KW-1185">Reference proteome</keyword>
<reference evidence="2" key="1">
    <citation type="journal article" date="2016" name="Nat. Biotechnol.">
        <title>Sequencing wild and cultivated cassava and related species reveals extensive interspecific hybridization and genetic diversity.</title>
        <authorList>
            <person name="Bredeson J.V."/>
            <person name="Lyons J.B."/>
            <person name="Prochnik S.E."/>
            <person name="Wu G.A."/>
            <person name="Ha C.M."/>
            <person name="Edsinger-Gonzales E."/>
            <person name="Grimwood J."/>
            <person name="Schmutz J."/>
            <person name="Rabbi I.Y."/>
            <person name="Egesi C."/>
            <person name="Nauluvula P."/>
            <person name="Lebot V."/>
            <person name="Ndunguru J."/>
            <person name="Mkamilo G."/>
            <person name="Bart R.S."/>
            <person name="Setter T.L."/>
            <person name="Gleadow R.M."/>
            <person name="Kulakow P."/>
            <person name="Ferguson M.E."/>
            <person name="Rounsley S."/>
            <person name="Rokhsar D.S."/>
        </authorList>
    </citation>
    <scope>NUCLEOTIDE SEQUENCE [LARGE SCALE GENOMIC DNA]</scope>
    <source>
        <strain evidence="2">cv. AM560-2</strain>
    </source>
</reference>
<dbReference type="Proteomes" id="UP000091857">
    <property type="component" value="Chromosome 11"/>
</dbReference>
<organism evidence="1 2">
    <name type="scientific">Manihot esculenta</name>
    <name type="common">Cassava</name>
    <name type="synonym">Jatropha manihot</name>
    <dbReference type="NCBI Taxonomy" id="3983"/>
    <lineage>
        <taxon>Eukaryota</taxon>
        <taxon>Viridiplantae</taxon>
        <taxon>Streptophyta</taxon>
        <taxon>Embryophyta</taxon>
        <taxon>Tracheophyta</taxon>
        <taxon>Spermatophyta</taxon>
        <taxon>Magnoliopsida</taxon>
        <taxon>eudicotyledons</taxon>
        <taxon>Gunneridae</taxon>
        <taxon>Pentapetalae</taxon>
        <taxon>rosids</taxon>
        <taxon>fabids</taxon>
        <taxon>Malpighiales</taxon>
        <taxon>Euphorbiaceae</taxon>
        <taxon>Crotonoideae</taxon>
        <taxon>Manihoteae</taxon>
        <taxon>Manihot</taxon>
    </lineage>
</organism>
<comment type="caution">
    <text evidence="1">The sequence shown here is derived from an EMBL/GenBank/DDBJ whole genome shotgun (WGS) entry which is preliminary data.</text>
</comment>
<evidence type="ECO:0000313" key="1">
    <source>
        <dbReference type="EMBL" id="KAG8644354.1"/>
    </source>
</evidence>
<name>A0ACB7GX85_MANES</name>
<sequence>MKTCELFLVYLQLVIFLTLNLQFMHACSSSNETDQLALLKFKEGISSDPHQVFNSWNHSLPFCQWHGITCSGRHYRVTSLVLKGYNLIGSISPYIGNLSFLRVLNLQNNSFNGEIPSEVGNLFRLYQISLNNNTVKGEIPINLTRCFNLRIIELSWNNLIGKIPVELGSMIKLEVLQISANNLQGKIPPSLGNLSSLTFLSAGMMKLEGNIPNELGQLTGLRFLGFAANNLKGILPSSIFNISSLNTLSLGKNKLNGSLPTNIGITLPNLQRISIGDSYFSGSIPNSFCNASQLMVLELSGNNFMGQIPNCLGNLQSLWRLNVQANNLGYNSTSDFAFLTSLKNCSNLKFLALTSNNFGGALPSSVANLSIQLDKLNFGGNQITGIIPGALENLINLILLNLCNNLFTGVIPPSIGKLTKLQRLYLGGNRLSGQIPLSIGNLTHLSLLSISQNNLEGNIPISIRNCQSLQYLDISKNNLIGSIPKEVFHLPSLSQYLSLSHNSLTGELHADVGKLTNINALDFSANMLSGGIPRTIGSCLVLESLYMQGNFFQGIIPSSMASLKGLQKLDFSQNNLTGEIPKDLQNLQFLMYLNLSFNDLMGEIPIEGVFKNASAISLMGNNKLCGGIPELHQRTCSTNTMKKGKSSAIKLAIIIPCLILSVLLMLAFVLAYRRRESNKKAFPPANEMDRLVKISYKDLYDATSGFSSDNLLGSGSFGFVYRGFLNQMEKVVAIKVLNLGTKGASKSFVAECKVLRTMRHRNLVRLFTYCSSIDYKQNEFKALVYEFMGKGSLEKWLYQDVHDNYPSRNLDLLQRLNIAIDVASALHYVHDLCDIPVIHCDLKPSNVLLDDDMVAHLSDFGLAKLLLNTNDASQTHTSSIGIRGTIGYMPPEYGMGGIPSKEGDVYGYGILVLEIFSGKKPTDKIFEDQLNLHNFVKDALPERLMQITNPIILSREMKETPASNTEIDEQIEIHVEAESSIAKEKDCLLSIFKVGVACSMESPNERMKMRDVVKELHLIRSNFLGVRIYG</sequence>